<accession>E4U272</accession>
<organism evidence="1 2">
    <name type="scientific">Sulfuricurvum kujiense (strain ATCC BAA-921 / DSM 16994 / JCM 11577 / YK-1)</name>
    <dbReference type="NCBI Taxonomy" id="709032"/>
    <lineage>
        <taxon>Bacteria</taxon>
        <taxon>Pseudomonadati</taxon>
        <taxon>Campylobacterota</taxon>
        <taxon>Epsilonproteobacteria</taxon>
        <taxon>Campylobacterales</taxon>
        <taxon>Sulfurimonadaceae</taxon>
        <taxon>Sulfuricurvum</taxon>
    </lineage>
</organism>
<dbReference type="RefSeq" id="WP_013460826.1">
    <property type="nucleotide sequence ID" value="NC_014762.1"/>
</dbReference>
<dbReference type="AlphaFoldDB" id="E4U272"/>
<evidence type="ECO:0000313" key="1">
    <source>
        <dbReference type="EMBL" id="ADR34629.1"/>
    </source>
</evidence>
<dbReference type="Proteomes" id="UP000008721">
    <property type="component" value="Chromosome"/>
</dbReference>
<protein>
    <submittedName>
        <fullName evidence="1">Uncharacterized protein</fullName>
    </submittedName>
</protein>
<sequence length="267" mass="31240">MASEEKEMHTVHDWSKIKKGEDVFALYGSIGQLNLCQRFFSKEVNKTLEASVVVLQYMIENYLKQEFDRSSLAKINLDAFISIDEESNNLEDTDTIKTKKKKVGQPSRKEVLLRDALKILRCHRLVHFEKGKYKLNRELWNKGVVYGIKDTQLLSELAPALVRHIRYEVRKTPNHFFETTSKVIGFALKDSAEFNNEYEQTYHVFWQMEKEGMVWLDIDEDTPEEVIPVGITIDENNEKVFQYKYEDSDDIFTATLDKIIIPEEGIE</sequence>
<dbReference type="KEGG" id="sku:Sulku_1969"/>
<dbReference type="STRING" id="709032.Sulku_1969"/>
<name>E4U272_SULKY</name>
<proteinExistence type="predicted"/>
<dbReference type="HOGENOM" id="CLU_1041796_0_0_7"/>
<gene>
    <name evidence="1" type="ordered locus">Sulku_1969</name>
</gene>
<evidence type="ECO:0000313" key="2">
    <source>
        <dbReference type="Proteomes" id="UP000008721"/>
    </source>
</evidence>
<keyword evidence="2" id="KW-1185">Reference proteome</keyword>
<reference evidence="1 2" key="1">
    <citation type="journal article" date="2012" name="Stand. Genomic Sci.">
        <title>Complete genome sequence of the sulfur compounds oxidizing chemolithoautotroph Sulfuricurvum kujiense type strain (YK-1(T)).</title>
        <authorList>
            <person name="Han C."/>
            <person name="Kotsyurbenko O."/>
            <person name="Chertkov O."/>
            <person name="Held B."/>
            <person name="Lapidus A."/>
            <person name="Nolan M."/>
            <person name="Lucas S."/>
            <person name="Hammon N."/>
            <person name="Deshpande S."/>
            <person name="Cheng J.F."/>
            <person name="Tapia R."/>
            <person name="Goodwin L.A."/>
            <person name="Pitluck S."/>
            <person name="Liolios K."/>
            <person name="Pagani I."/>
            <person name="Ivanova N."/>
            <person name="Mavromatis K."/>
            <person name="Mikhailova N."/>
            <person name="Pati A."/>
            <person name="Chen A."/>
            <person name="Palaniappan K."/>
            <person name="Land M."/>
            <person name="Hauser L."/>
            <person name="Chang Y.J."/>
            <person name="Jeffries C.D."/>
            <person name="Brambilla E.M."/>
            <person name="Rohde M."/>
            <person name="Spring S."/>
            <person name="Sikorski J."/>
            <person name="Goker M."/>
            <person name="Woyke T."/>
            <person name="Bristow J."/>
            <person name="Eisen J.A."/>
            <person name="Markowitz V."/>
            <person name="Hugenholtz P."/>
            <person name="Kyrpides N.C."/>
            <person name="Klenk H.P."/>
            <person name="Detter J.C."/>
        </authorList>
    </citation>
    <scope>NUCLEOTIDE SEQUENCE [LARGE SCALE GENOMIC DNA]</scope>
    <source>
        <strain evidence="2">ATCC BAA-921 / DSM 16994 / JCM 11577 / YK-1</strain>
    </source>
</reference>
<dbReference type="EMBL" id="CP002355">
    <property type="protein sequence ID" value="ADR34629.1"/>
    <property type="molecule type" value="Genomic_DNA"/>
</dbReference>